<reference evidence="1 2" key="1">
    <citation type="submission" date="2018-12" db="EMBL/GenBank/DDBJ databases">
        <title>Genome Sequence of Candidatus Viridilinea halotolerans isolated from saline sulfide-rich spring.</title>
        <authorList>
            <person name="Grouzdev D.S."/>
            <person name="Burganskaya E.I."/>
            <person name="Krutkina M.S."/>
            <person name="Sukhacheva M.V."/>
            <person name="Gorlenko V.M."/>
        </authorList>
    </citation>
    <scope>NUCLEOTIDE SEQUENCE [LARGE SCALE GENOMIC DNA]</scope>
    <source>
        <strain evidence="1">Chok-6</strain>
    </source>
</reference>
<sequence>MIHDHGILLRQLLMRDAALTDLVGTRIYIATDPPAGYDPNPTATHPTTTGPAVLLTDRGGRPNETSLLLEPTYHARCWGATERLARTVDARLFAALHDRAFGRIRSVRCTVTGQHSPEPETGWHFVLSTWRVTVVLR</sequence>
<evidence type="ECO:0000313" key="1">
    <source>
        <dbReference type="EMBL" id="RRR75286.1"/>
    </source>
</evidence>
<organism evidence="1 2">
    <name type="scientific">Candidatus Viridilinea halotolerans</name>
    <dbReference type="NCBI Taxonomy" id="2491704"/>
    <lineage>
        <taxon>Bacteria</taxon>
        <taxon>Bacillati</taxon>
        <taxon>Chloroflexota</taxon>
        <taxon>Chloroflexia</taxon>
        <taxon>Chloroflexales</taxon>
        <taxon>Chloroflexineae</taxon>
        <taxon>Oscillochloridaceae</taxon>
        <taxon>Candidatus Viridilinea</taxon>
    </lineage>
</organism>
<name>A0A426U5Q5_9CHLR</name>
<comment type="caution">
    <text evidence="1">The sequence shown here is derived from an EMBL/GenBank/DDBJ whole genome shotgun (WGS) entry which is preliminary data.</text>
</comment>
<dbReference type="AlphaFoldDB" id="A0A426U5Q5"/>
<proteinExistence type="predicted"/>
<protein>
    <recommendedName>
        <fullName evidence="3">DUF3168 domain-containing protein</fullName>
    </recommendedName>
</protein>
<dbReference type="Proteomes" id="UP000280307">
    <property type="component" value="Unassembled WGS sequence"/>
</dbReference>
<evidence type="ECO:0000313" key="2">
    <source>
        <dbReference type="Proteomes" id="UP000280307"/>
    </source>
</evidence>
<gene>
    <name evidence="1" type="ORF">EI684_05125</name>
</gene>
<accession>A0A426U5Q5</accession>
<dbReference type="EMBL" id="RSAS01000200">
    <property type="protein sequence ID" value="RRR75286.1"/>
    <property type="molecule type" value="Genomic_DNA"/>
</dbReference>
<evidence type="ECO:0008006" key="3">
    <source>
        <dbReference type="Google" id="ProtNLM"/>
    </source>
</evidence>